<protein>
    <submittedName>
        <fullName evidence="10">Synaptonemal complex protein 2-like isoform X1</fullName>
    </submittedName>
</protein>
<dbReference type="OrthoDB" id="10256849at2759"/>
<comment type="subcellular location">
    <subcellularLocation>
        <location evidence="2">Chromosome</location>
    </subcellularLocation>
    <subcellularLocation>
        <location evidence="1">Nucleus</location>
    </subcellularLocation>
</comment>
<evidence type="ECO:0000313" key="9">
    <source>
        <dbReference type="Proteomes" id="UP000192220"/>
    </source>
</evidence>
<sequence length="743" mass="84533">MKHFNQDVVTESLPQRNEPEFWIRTTFELQVEDCFLHGDSSRLVSVIHQEGLSVSTLNRLNHLVNKELCDSGFSRVLVLMKSLTIMMNNKDIIQELISLGLLTKVMLWFEAVCNLLTSDLHRGSAPLFTLAEEFFDYFLLLGEDCLPDPQISVVLLQLAHFCLESQIHFPLRLEAIRTFNSFLESLSRDQRRLIQNDEGQTHILSQMAAAVLTVGDYELQVSLSEALCRLTPRRNREQRANQWFPSQDISAAFCKIRDADFEVDCRRFLNFVNHYHGDQRRVYTFPCLRAFLSSTQLFQPKDDKLDKFWIDFNVGSGCVSFFIDDPQGFLWGSIHLLKEEVDHYTLQVHHDETILSVRMTNPIMHHSCRGQTVELTFSYDHREELEEAAARVFNKGPCSSRQPVKGGPVQVSSCQHKPRSQTYSRKKATNKSQLRVLPLSSPSSEEDFSSPKPRATDRAETLFDQIQHSTPKLNKAPVFVYPDVFQMLPLDIADHVNISEANLADLYQPVPVVENGEELQISKDQTVELGNECSPASKMEVLRKREAPDSGYLSDQTEDVSAHKKRAGPPNKKEESKSALTDYSPEGAGLTVEEDVLKDGVWAVGLGRQPVSEQGAEPESQLAFDITAAFKSFRAQLEQHLKGCWQKEETQVFQSMQECQQHVSSLLRAVHQHRLLLMQQFENSVTDQLKQLEDSCSHLNSINTQTLRLFQSEMKQLSSFCEEHLQKLKTLDSGLPGSEPSSS</sequence>
<dbReference type="AlphaFoldDB" id="A0A2I4DBM4"/>
<keyword evidence="5" id="KW-0539">Nucleus</keyword>
<organism evidence="9 10">
    <name type="scientific">Austrofundulus limnaeus</name>
    <name type="common">Annual killifish</name>
    <dbReference type="NCBI Taxonomy" id="52670"/>
    <lineage>
        <taxon>Eukaryota</taxon>
        <taxon>Metazoa</taxon>
        <taxon>Chordata</taxon>
        <taxon>Craniata</taxon>
        <taxon>Vertebrata</taxon>
        <taxon>Euteleostomi</taxon>
        <taxon>Actinopterygii</taxon>
        <taxon>Neopterygii</taxon>
        <taxon>Teleostei</taxon>
        <taxon>Neoteleostei</taxon>
        <taxon>Acanthomorphata</taxon>
        <taxon>Ovalentaria</taxon>
        <taxon>Atherinomorphae</taxon>
        <taxon>Cyprinodontiformes</taxon>
        <taxon>Rivulidae</taxon>
        <taxon>Austrofundulus</taxon>
    </lineage>
</organism>
<dbReference type="PANTHER" id="PTHR15607">
    <property type="entry name" value="SYNAPTONEMAL COMPLEX PROTEIN-RELATED"/>
    <property type="match status" value="1"/>
</dbReference>
<evidence type="ECO:0000256" key="2">
    <source>
        <dbReference type="ARBA" id="ARBA00004286"/>
    </source>
</evidence>
<gene>
    <name evidence="10" type="primary">LOC106536842</name>
</gene>
<dbReference type="RefSeq" id="XP_013889632.1">
    <property type="nucleotide sequence ID" value="XM_014034178.1"/>
</dbReference>
<dbReference type="InterPro" id="IPR040560">
    <property type="entry name" value="SYCP2_SLD"/>
</dbReference>
<dbReference type="KEGG" id="alim:106536842"/>
<keyword evidence="4" id="KW-0158">Chromosome</keyword>
<feature type="domain" description="Synaptonemal complex protein 2 Spt16M-like" evidence="8">
    <location>
        <begin position="282"/>
        <end position="394"/>
    </location>
</feature>
<comment type="similarity">
    <text evidence="3">Belongs to the SYCP2 family.</text>
</comment>
<evidence type="ECO:0000256" key="1">
    <source>
        <dbReference type="ARBA" id="ARBA00004123"/>
    </source>
</evidence>
<evidence type="ECO:0000256" key="6">
    <source>
        <dbReference type="SAM" id="MobiDB-lite"/>
    </source>
</evidence>
<feature type="region of interest" description="Disordered" evidence="6">
    <location>
        <begin position="397"/>
        <end position="456"/>
    </location>
</feature>
<proteinExistence type="inferred from homology"/>
<reference evidence="10" key="1">
    <citation type="submission" date="2025-08" db="UniProtKB">
        <authorList>
            <consortium name="RefSeq"/>
        </authorList>
    </citation>
    <scope>IDENTIFICATION</scope>
</reference>
<keyword evidence="9" id="KW-1185">Reference proteome</keyword>
<dbReference type="Pfam" id="PF18581">
    <property type="entry name" value="SYCP2_ARLD"/>
    <property type="match status" value="1"/>
</dbReference>
<accession>A0A2I4DBM4</accession>
<evidence type="ECO:0000313" key="10">
    <source>
        <dbReference type="RefSeq" id="XP_013889632.1"/>
    </source>
</evidence>
<feature type="region of interest" description="Disordered" evidence="6">
    <location>
        <begin position="546"/>
        <end position="585"/>
    </location>
</feature>
<dbReference type="Proteomes" id="UP000192220">
    <property type="component" value="Unplaced"/>
</dbReference>
<dbReference type="InterPro" id="IPR041322">
    <property type="entry name" value="SYCP2_ARLD"/>
</dbReference>
<dbReference type="InterPro" id="IPR024835">
    <property type="entry name" value="SYCP2-like"/>
</dbReference>
<dbReference type="GO" id="GO:0005634">
    <property type="term" value="C:nucleus"/>
    <property type="evidence" value="ECO:0007669"/>
    <property type="project" value="UniProtKB-SubCell"/>
</dbReference>
<dbReference type="InParanoid" id="A0A2I4DBM4"/>
<dbReference type="GO" id="GO:0005694">
    <property type="term" value="C:chromosome"/>
    <property type="evidence" value="ECO:0007669"/>
    <property type="project" value="UniProtKB-SubCell"/>
</dbReference>
<evidence type="ECO:0000256" key="4">
    <source>
        <dbReference type="ARBA" id="ARBA00022454"/>
    </source>
</evidence>
<evidence type="ECO:0000256" key="3">
    <source>
        <dbReference type="ARBA" id="ARBA00007960"/>
    </source>
</evidence>
<dbReference type="GeneID" id="106536842"/>
<evidence type="ECO:0000259" key="8">
    <source>
        <dbReference type="Pfam" id="PF18584"/>
    </source>
</evidence>
<dbReference type="STRING" id="52670.A0A2I4DBM4"/>
<feature type="compositionally biased region" description="Basic residues" evidence="6">
    <location>
        <begin position="416"/>
        <end position="429"/>
    </location>
</feature>
<feature type="domain" description="Synaptonemal complex protein 2 armadillo-repeat-like" evidence="7">
    <location>
        <begin position="53"/>
        <end position="190"/>
    </location>
</feature>
<evidence type="ECO:0000256" key="5">
    <source>
        <dbReference type="ARBA" id="ARBA00023242"/>
    </source>
</evidence>
<name>A0A2I4DBM4_AUSLI</name>
<dbReference type="Pfam" id="PF18584">
    <property type="entry name" value="SYCP2_SLD"/>
    <property type="match status" value="1"/>
</dbReference>
<evidence type="ECO:0000259" key="7">
    <source>
        <dbReference type="Pfam" id="PF18581"/>
    </source>
</evidence>
<dbReference type="PANTHER" id="PTHR15607:SF18">
    <property type="entry name" value="SYNAPTONEMAL COMPLEX PROTEIN 2-LIKE ISOFORM X1"/>
    <property type="match status" value="1"/>
</dbReference>